<dbReference type="Proteomes" id="UP001234297">
    <property type="component" value="Chromosome 9"/>
</dbReference>
<comment type="caution">
    <text evidence="1">The sequence shown here is derived from an EMBL/GenBank/DDBJ whole genome shotgun (WGS) entry which is preliminary data.</text>
</comment>
<evidence type="ECO:0000313" key="2">
    <source>
        <dbReference type="Proteomes" id="UP001234297"/>
    </source>
</evidence>
<reference evidence="1 2" key="1">
    <citation type="journal article" date="2022" name="Hortic Res">
        <title>A haplotype resolved chromosomal level avocado genome allows analysis of novel avocado genes.</title>
        <authorList>
            <person name="Nath O."/>
            <person name="Fletcher S.J."/>
            <person name="Hayward A."/>
            <person name="Shaw L.M."/>
            <person name="Masouleh A.K."/>
            <person name="Furtado A."/>
            <person name="Henry R.J."/>
            <person name="Mitter N."/>
        </authorList>
    </citation>
    <scope>NUCLEOTIDE SEQUENCE [LARGE SCALE GENOMIC DNA]</scope>
    <source>
        <strain evidence="2">cv. Hass</strain>
    </source>
</reference>
<gene>
    <name evidence="1" type="ORF">MRB53_028929</name>
</gene>
<keyword evidence="2" id="KW-1185">Reference proteome</keyword>
<evidence type="ECO:0000313" key="1">
    <source>
        <dbReference type="EMBL" id="KAJ8620400.1"/>
    </source>
</evidence>
<proteinExistence type="predicted"/>
<organism evidence="1 2">
    <name type="scientific">Persea americana</name>
    <name type="common">Avocado</name>
    <dbReference type="NCBI Taxonomy" id="3435"/>
    <lineage>
        <taxon>Eukaryota</taxon>
        <taxon>Viridiplantae</taxon>
        <taxon>Streptophyta</taxon>
        <taxon>Embryophyta</taxon>
        <taxon>Tracheophyta</taxon>
        <taxon>Spermatophyta</taxon>
        <taxon>Magnoliopsida</taxon>
        <taxon>Magnoliidae</taxon>
        <taxon>Laurales</taxon>
        <taxon>Lauraceae</taxon>
        <taxon>Persea</taxon>
    </lineage>
</organism>
<name>A0ACC2KGY6_PERAE</name>
<accession>A0ACC2KGY6</accession>
<dbReference type="EMBL" id="CM056817">
    <property type="protein sequence ID" value="KAJ8620400.1"/>
    <property type="molecule type" value="Genomic_DNA"/>
</dbReference>
<sequence>MQNCSQGPEISAKVLDMLFTIYSDVKVFDLASETFDFMKSNGWEIDDSVLVYSMTIIVGGLCKKGEVKRARELVVEMSERGIKPNAVTYTILIDGLSGLGRVEKAEKLFEQMSPGWSKQDFPVWTKQGILFHTSIIDASCRVGNMKRAFALFDECIDRGIDPNALTYGALINGLFKSGQVEAAKILLNGMQE</sequence>
<protein>
    <submittedName>
        <fullName evidence="1">Uncharacterized protein</fullName>
    </submittedName>
</protein>